<gene>
    <name evidence="5" type="ORF">ACFPZJ_26140</name>
</gene>
<dbReference type="Proteomes" id="UP001596154">
    <property type="component" value="Unassembled WGS sequence"/>
</dbReference>
<evidence type="ECO:0000256" key="3">
    <source>
        <dbReference type="SAM" id="MobiDB-lite"/>
    </source>
</evidence>
<keyword evidence="6" id="KW-1185">Reference proteome</keyword>
<name>A0ABW0UW60_9ACTN</name>
<dbReference type="SUPFAM" id="SSF51120">
    <property type="entry name" value="beta-Roll"/>
    <property type="match status" value="1"/>
</dbReference>
<evidence type="ECO:0000313" key="5">
    <source>
        <dbReference type="EMBL" id="MFC5637220.1"/>
    </source>
</evidence>
<dbReference type="PRINTS" id="PR00313">
    <property type="entry name" value="CABNDNGRPT"/>
</dbReference>
<feature type="compositionally biased region" description="Gly residues" evidence="3">
    <location>
        <begin position="145"/>
        <end position="158"/>
    </location>
</feature>
<dbReference type="Pfam" id="PF00353">
    <property type="entry name" value="HemolysinCabind"/>
    <property type="match status" value="3"/>
</dbReference>
<evidence type="ECO:0000256" key="4">
    <source>
        <dbReference type="SAM" id="SignalP"/>
    </source>
</evidence>
<organism evidence="5 6">
    <name type="scientific">Streptomyces bullii</name>
    <dbReference type="NCBI Taxonomy" id="349910"/>
    <lineage>
        <taxon>Bacteria</taxon>
        <taxon>Bacillati</taxon>
        <taxon>Actinomycetota</taxon>
        <taxon>Actinomycetes</taxon>
        <taxon>Kitasatosporales</taxon>
        <taxon>Streptomycetaceae</taxon>
        <taxon>Streptomyces</taxon>
    </lineage>
</organism>
<dbReference type="InterPro" id="IPR001343">
    <property type="entry name" value="Hemolysn_Ca-bd"/>
</dbReference>
<proteinExistence type="predicted"/>
<protein>
    <submittedName>
        <fullName evidence="5">Calcium-binding protein</fullName>
    </submittedName>
</protein>
<sequence length="249" mass="23900">MTTLCGFALHLSGVAGAATSEAPLTQAFATTLVNKTGTTVTVTAGVGYGNTISVWQVGDSIRIRDTGDQIAASGGCTSVSANEAVCPGAVTTTELVVAAGDQNDSVTSSLSGLGVTLMGGGGDDSLVGGGANDTLEGEEGADSLSGGGGNDTLIGGSGADRITGGSGNDSVEGRDGADIVGSGSGNDVIEGGNGADQIVTAEGSDYVDGGNGRDTIDVVDEISGNDYAVGGAGSDRCSYDVGDSVTGCP</sequence>
<keyword evidence="4" id="KW-0732">Signal</keyword>
<keyword evidence="2" id="KW-0964">Secreted</keyword>
<dbReference type="InterPro" id="IPR018511">
    <property type="entry name" value="Hemolysin-typ_Ca-bd_CS"/>
</dbReference>
<feature type="signal peptide" evidence="4">
    <location>
        <begin position="1"/>
        <end position="17"/>
    </location>
</feature>
<dbReference type="Gene3D" id="2.150.10.10">
    <property type="entry name" value="Serralysin-like metalloprotease, C-terminal"/>
    <property type="match status" value="2"/>
</dbReference>
<evidence type="ECO:0000313" key="6">
    <source>
        <dbReference type="Proteomes" id="UP001596154"/>
    </source>
</evidence>
<dbReference type="PANTHER" id="PTHR38340">
    <property type="entry name" value="S-LAYER PROTEIN"/>
    <property type="match status" value="1"/>
</dbReference>
<evidence type="ECO:0000256" key="1">
    <source>
        <dbReference type="ARBA" id="ARBA00004613"/>
    </source>
</evidence>
<dbReference type="RefSeq" id="WP_381026278.1">
    <property type="nucleotide sequence ID" value="NZ_JBHSNY010000009.1"/>
</dbReference>
<evidence type="ECO:0000256" key="2">
    <source>
        <dbReference type="ARBA" id="ARBA00022525"/>
    </source>
</evidence>
<dbReference type="PROSITE" id="PS00330">
    <property type="entry name" value="HEMOLYSIN_CALCIUM"/>
    <property type="match status" value="3"/>
</dbReference>
<accession>A0ABW0UW60</accession>
<dbReference type="InterPro" id="IPR011049">
    <property type="entry name" value="Serralysin-like_metalloprot_C"/>
</dbReference>
<dbReference type="PANTHER" id="PTHR38340:SF1">
    <property type="entry name" value="S-LAYER PROTEIN"/>
    <property type="match status" value="1"/>
</dbReference>
<feature type="chain" id="PRO_5046289094" evidence="4">
    <location>
        <begin position="18"/>
        <end position="249"/>
    </location>
</feature>
<comment type="caution">
    <text evidence="5">The sequence shown here is derived from an EMBL/GenBank/DDBJ whole genome shotgun (WGS) entry which is preliminary data.</text>
</comment>
<dbReference type="InterPro" id="IPR050557">
    <property type="entry name" value="RTX_toxin/Mannuronan_C5-epim"/>
</dbReference>
<comment type="subcellular location">
    <subcellularLocation>
        <location evidence="1">Secreted</location>
    </subcellularLocation>
</comment>
<feature type="region of interest" description="Disordered" evidence="3">
    <location>
        <begin position="125"/>
        <end position="193"/>
    </location>
</feature>
<reference evidence="6" key="1">
    <citation type="journal article" date="2019" name="Int. J. Syst. Evol. Microbiol.">
        <title>The Global Catalogue of Microorganisms (GCM) 10K type strain sequencing project: providing services to taxonomists for standard genome sequencing and annotation.</title>
        <authorList>
            <consortium name="The Broad Institute Genomics Platform"/>
            <consortium name="The Broad Institute Genome Sequencing Center for Infectious Disease"/>
            <person name="Wu L."/>
            <person name="Ma J."/>
        </authorList>
    </citation>
    <scope>NUCLEOTIDE SEQUENCE [LARGE SCALE GENOMIC DNA]</scope>
    <source>
        <strain evidence="6">CGMCC 4.7248</strain>
    </source>
</reference>
<dbReference type="EMBL" id="JBHSNY010000009">
    <property type="protein sequence ID" value="MFC5637220.1"/>
    <property type="molecule type" value="Genomic_DNA"/>
</dbReference>